<dbReference type="InterPro" id="IPR011538">
    <property type="entry name" value="Nuo51_FMN-bd"/>
</dbReference>
<dbReference type="InterPro" id="IPR037207">
    <property type="entry name" value="Nuop51_4Fe4S-bd_sf"/>
</dbReference>
<feature type="domain" description="NADH-ubiquinone oxidoreductase 51kDa subunit iron-sulphur binding" evidence="6">
    <location>
        <begin position="440"/>
        <end position="485"/>
    </location>
</feature>
<keyword evidence="5" id="KW-0411">Iron-sulfur</keyword>
<dbReference type="PANTHER" id="PTHR43578:SF3">
    <property type="entry name" value="NADH-QUINONE OXIDOREDUCTASE SUBUNIT F"/>
    <property type="match status" value="1"/>
</dbReference>
<dbReference type="Pfam" id="PF10589">
    <property type="entry name" value="NADH_4Fe-4S"/>
    <property type="match status" value="1"/>
</dbReference>
<keyword evidence="4" id="KW-0408">Iron</keyword>
<dbReference type="PROSITE" id="PS00645">
    <property type="entry name" value="COMPLEX1_51K_2"/>
    <property type="match status" value="1"/>
</dbReference>
<protein>
    <submittedName>
        <fullName evidence="7">NADH dehydrogenase</fullName>
    </submittedName>
</protein>
<accession>A0A1U7IAG8</accession>
<dbReference type="Gene3D" id="3.10.20.600">
    <property type="match status" value="1"/>
</dbReference>
<dbReference type="GO" id="GO:0010181">
    <property type="term" value="F:FMN binding"/>
    <property type="evidence" value="ECO:0007669"/>
    <property type="project" value="InterPro"/>
</dbReference>
<dbReference type="SUPFAM" id="SSF52833">
    <property type="entry name" value="Thioredoxin-like"/>
    <property type="match status" value="1"/>
</dbReference>
<dbReference type="GO" id="GO:0051539">
    <property type="term" value="F:4 iron, 4 sulfur cluster binding"/>
    <property type="evidence" value="ECO:0007669"/>
    <property type="project" value="UniProtKB-KW"/>
</dbReference>
<dbReference type="STRING" id="454136.NIES2119_22725"/>
<keyword evidence="2" id="KW-0004">4Fe-4S</keyword>
<dbReference type="InterPro" id="IPR019575">
    <property type="entry name" value="Nuop51_4Fe4S-bd"/>
</dbReference>
<dbReference type="SUPFAM" id="SSF140490">
    <property type="entry name" value="Nqo1C-terminal domain-like"/>
    <property type="match status" value="1"/>
</dbReference>
<proteinExistence type="inferred from homology"/>
<sequence>MDITELQEIAEKERANQKEIRVHCCTSTGCRAANSMAVKKNLEVAVKEHGMSDRVQVVGVGCMGFCGNGPLVEIESQEKLYEQVTPDDSESIISALNGGVATAQEGDLKHPFFARQVRIVRETSGKIDPEKIEEYIAAGGYQSLYKVIHDFTPQEVVEEISKSGLRGRGGAGYPTGLKWATVAKMPPGQKYVVCNGDEGDPGAFMDRSVLESDPHRVLEGMAIAAYAVGASEGYIYVRAEYPLAIERLETAIKQAKKLGILGSQIFESNFDFKVNIRIGAGAFVCGEETALIASIEGGRGNPRPRPPYPAQQGLWECPTLINNVESFANIAAIIREGAEWYASIGTEKSKGTKIFALTGKVKNNGLIEVPMGITLREIVEEMGGGIPGGEVKAVQTGGPSGGCIPASLLDTSVDYESLAKVGSMMGSGGMVVMDRDTSMVEVAQFYMEFCRGETCGKCIPCRAGTVQMYQALTKILKGEATEVDLVKLEELCDMVKYTSLCGLGQSAPNPVLSTLRYFREEYLALLKPGVLNGKVAVHG</sequence>
<dbReference type="Gene3D" id="1.20.1440.230">
    <property type="entry name" value="NADH-ubiquinone oxidoreductase 51kDa subunit, iron-sulphur binding domain"/>
    <property type="match status" value="1"/>
</dbReference>
<dbReference type="OrthoDB" id="9761899at2"/>
<dbReference type="NCBIfam" id="NF010120">
    <property type="entry name" value="PRK13596.1"/>
    <property type="match status" value="1"/>
</dbReference>
<evidence type="ECO:0000256" key="5">
    <source>
        <dbReference type="ARBA" id="ARBA00023014"/>
    </source>
</evidence>
<dbReference type="Proteomes" id="UP000185860">
    <property type="component" value="Unassembled WGS sequence"/>
</dbReference>
<keyword evidence="3" id="KW-0479">Metal-binding</keyword>
<dbReference type="Gene3D" id="3.40.30.10">
    <property type="entry name" value="Glutaredoxin"/>
    <property type="match status" value="1"/>
</dbReference>
<evidence type="ECO:0000256" key="4">
    <source>
        <dbReference type="ARBA" id="ARBA00023004"/>
    </source>
</evidence>
<evidence type="ECO:0000256" key="2">
    <source>
        <dbReference type="ARBA" id="ARBA00022485"/>
    </source>
</evidence>
<dbReference type="GO" id="GO:0008137">
    <property type="term" value="F:NADH dehydrogenase (ubiquinone) activity"/>
    <property type="evidence" value="ECO:0007669"/>
    <property type="project" value="InterPro"/>
</dbReference>
<evidence type="ECO:0000256" key="3">
    <source>
        <dbReference type="ARBA" id="ARBA00022723"/>
    </source>
</evidence>
<dbReference type="GO" id="GO:0046872">
    <property type="term" value="F:metal ion binding"/>
    <property type="evidence" value="ECO:0007669"/>
    <property type="project" value="UniProtKB-KW"/>
</dbReference>
<dbReference type="Gene3D" id="3.40.50.11540">
    <property type="entry name" value="NADH-ubiquinone oxidoreductase 51kDa subunit"/>
    <property type="match status" value="1"/>
</dbReference>
<comment type="similarity">
    <text evidence="1">Belongs to the complex I 51 kDa subunit family.</text>
</comment>
<dbReference type="Pfam" id="PF01257">
    <property type="entry name" value="2Fe-2S_thioredx"/>
    <property type="match status" value="1"/>
</dbReference>
<dbReference type="SUPFAM" id="SSF142019">
    <property type="entry name" value="Nqo1 FMN-binding domain-like"/>
    <property type="match status" value="1"/>
</dbReference>
<dbReference type="PANTHER" id="PTHR43578">
    <property type="entry name" value="NADH-QUINONE OXIDOREDUCTASE SUBUNIT F"/>
    <property type="match status" value="1"/>
</dbReference>
<dbReference type="EMBL" id="MRCE01000028">
    <property type="protein sequence ID" value="OKH33566.1"/>
    <property type="molecule type" value="Genomic_DNA"/>
</dbReference>
<evidence type="ECO:0000256" key="1">
    <source>
        <dbReference type="ARBA" id="ARBA00007523"/>
    </source>
</evidence>
<dbReference type="FunFam" id="1.20.1440.230:FF:000001">
    <property type="entry name" value="Mitochondrial NADH dehydrogenase flavoprotein 1"/>
    <property type="match status" value="1"/>
</dbReference>
<dbReference type="FunFam" id="3.40.50.11540:FF:000001">
    <property type="entry name" value="NADH dehydrogenase [ubiquinone] flavoprotein 1, mitochondrial"/>
    <property type="match status" value="1"/>
</dbReference>
<dbReference type="InterPro" id="IPR037225">
    <property type="entry name" value="Nuo51_FMN-bd_sf"/>
</dbReference>
<organism evidence="7 8">
    <name type="scientific">[Phormidium ambiguum] IAM M-71</name>
    <dbReference type="NCBI Taxonomy" id="454136"/>
    <lineage>
        <taxon>Bacteria</taxon>
        <taxon>Bacillati</taxon>
        <taxon>Cyanobacteriota</taxon>
        <taxon>Cyanophyceae</taxon>
        <taxon>Oscillatoriophycideae</taxon>
        <taxon>Aerosakkonematales</taxon>
        <taxon>Aerosakkonemataceae</taxon>
        <taxon>Floridanema</taxon>
    </lineage>
</organism>
<evidence type="ECO:0000313" key="7">
    <source>
        <dbReference type="EMBL" id="OKH33566.1"/>
    </source>
</evidence>
<dbReference type="SMART" id="SM00928">
    <property type="entry name" value="NADH_4Fe-4S"/>
    <property type="match status" value="1"/>
</dbReference>
<dbReference type="CDD" id="cd02980">
    <property type="entry name" value="TRX_Fd_family"/>
    <property type="match status" value="1"/>
</dbReference>
<dbReference type="Pfam" id="PF10531">
    <property type="entry name" value="SLBB"/>
    <property type="match status" value="1"/>
</dbReference>
<evidence type="ECO:0000259" key="6">
    <source>
        <dbReference type="SMART" id="SM00928"/>
    </source>
</evidence>
<dbReference type="Gene3D" id="6.10.250.1450">
    <property type="match status" value="1"/>
</dbReference>
<reference evidence="7 8" key="1">
    <citation type="submission" date="2016-11" db="EMBL/GenBank/DDBJ databases">
        <title>Draft Genome Sequences of Nine Cyanobacterial Strains from Diverse Habitats.</title>
        <authorList>
            <person name="Zhu T."/>
            <person name="Hou S."/>
            <person name="Lu X."/>
            <person name="Hess W.R."/>
        </authorList>
    </citation>
    <scope>NUCLEOTIDE SEQUENCE [LARGE SCALE GENOMIC DNA]</scope>
    <source>
        <strain evidence="7 8">IAM M-71</strain>
    </source>
</reference>
<dbReference type="AlphaFoldDB" id="A0A1U7IAG8"/>
<comment type="caution">
    <text evidence="7">The sequence shown here is derived from an EMBL/GenBank/DDBJ whole genome shotgun (WGS) entry which is preliminary data.</text>
</comment>
<evidence type="ECO:0000313" key="8">
    <source>
        <dbReference type="Proteomes" id="UP000185860"/>
    </source>
</evidence>
<dbReference type="RefSeq" id="WP_073595785.1">
    <property type="nucleotide sequence ID" value="NZ_MRCE01000028.1"/>
</dbReference>
<dbReference type="SUPFAM" id="SSF142984">
    <property type="entry name" value="Nqo1 middle domain-like"/>
    <property type="match status" value="1"/>
</dbReference>
<dbReference type="InterPro" id="IPR001949">
    <property type="entry name" value="NADH-UbQ_OxRdtase_51kDa_CS"/>
</dbReference>
<dbReference type="InterPro" id="IPR019554">
    <property type="entry name" value="Soluble_ligand-bd"/>
</dbReference>
<dbReference type="InterPro" id="IPR036249">
    <property type="entry name" value="Thioredoxin-like_sf"/>
</dbReference>
<name>A0A1U7IAG8_9CYAN</name>
<gene>
    <name evidence="7" type="ORF">NIES2119_22725</name>
</gene>
<dbReference type="Pfam" id="PF01512">
    <property type="entry name" value="Complex1_51K"/>
    <property type="match status" value="1"/>
</dbReference>